<keyword evidence="8 13" id="KW-0411">Iron-sulfur</keyword>
<feature type="binding site" evidence="12">
    <location>
        <position position="423"/>
    </location>
    <ligand>
        <name>Mg(2+)</name>
        <dbReference type="ChEBI" id="CHEBI:18420"/>
    </ligand>
</feature>
<dbReference type="Gramene" id="Aco011238.1.mrna1">
    <property type="protein sequence ID" value="Aco011238.1.mrna1.cds1"/>
    <property type="gene ID" value="Aco011238.1.path1"/>
</dbReference>
<dbReference type="Gene3D" id="3.40.50.2020">
    <property type="match status" value="1"/>
</dbReference>
<accession>A0A6P5F511</accession>
<dbReference type="RefSeq" id="XP_020088584.1">
    <property type="nucleotide sequence ID" value="XM_020232995.1"/>
</dbReference>
<dbReference type="InterPro" id="IPR035584">
    <property type="entry name" value="PurF_N"/>
</dbReference>
<dbReference type="CDD" id="cd06223">
    <property type="entry name" value="PRTases_typeI"/>
    <property type="match status" value="1"/>
</dbReference>
<evidence type="ECO:0000313" key="17">
    <source>
        <dbReference type="RefSeq" id="XP_020088576.1"/>
    </source>
</evidence>
<dbReference type="PROSITE" id="PS51278">
    <property type="entry name" value="GATASE_TYPE_2"/>
    <property type="match status" value="1"/>
</dbReference>
<dbReference type="Gene3D" id="3.60.20.10">
    <property type="entry name" value="Glutamine Phosphoribosylpyrophosphate, subunit 1, domain 1"/>
    <property type="match status" value="1"/>
</dbReference>
<keyword evidence="5 10" id="KW-0808">Transferase</keyword>
<dbReference type="GeneID" id="109710426"/>
<evidence type="ECO:0000256" key="7">
    <source>
        <dbReference type="ARBA" id="ARBA00022962"/>
    </source>
</evidence>
<dbReference type="InterPro" id="IPR017932">
    <property type="entry name" value="GATase_2_dom"/>
</dbReference>
<dbReference type="GO" id="GO:0051536">
    <property type="term" value="F:iron-sulfur cluster binding"/>
    <property type="evidence" value="ECO:0007669"/>
    <property type="project" value="UniProtKB-KW"/>
</dbReference>
<keyword evidence="12" id="KW-0479">Metal-binding</keyword>
<feature type="binding site" evidence="12">
    <location>
        <position position="422"/>
    </location>
    <ligand>
        <name>Mg(2+)</name>
        <dbReference type="ChEBI" id="CHEBI:18420"/>
    </ligand>
</feature>
<feature type="binding site" evidence="13">
    <location>
        <position position="312"/>
    </location>
    <ligand>
        <name>[4Fe-4S] cluster</name>
        <dbReference type="ChEBI" id="CHEBI:49883"/>
    </ligand>
</feature>
<evidence type="ECO:0000259" key="14">
    <source>
        <dbReference type="PROSITE" id="PS51278"/>
    </source>
</evidence>
<feature type="domain" description="Glutamine amidotransferase type-2" evidence="14">
    <location>
        <begin position="66"/>
        <end position="294"/>
    </location>
</feature>
<dbReference type="InterPro" id="IPR029057">
    <property type="entry name" value="PRTase-like"/>
</dbReference>
<keyword evidence="7" id="KW-0315">Glutamine amidotransferase</keyword>
<dbReference type="CDD" id="cd00715">
    <property type="entry name" value="GPATase_N"/>
    <property type="match status" value="1"/>
</dbReference>
<dbReference type="GO" id="GO:0006189">
    <property type="term" value="P:'de novo' IMP biosynthetic process"/>
    <property type="evidence" value="ECO:0007669"/>
    <property type="project" value="UniProtKB-UniPathway"/>
</dbReference>
<evidence type="ECO:0000256" key="11">
    <source>
        <dbReference type="PIRSR" id="PIRSR000485-1"/>
    </source>
</evidence>
<feature type="binding site" evidence="13">
    <location>
        <position position="459"/>
    </location>
    <ligand>
        <name>[4Fe-4S] cluster</name>
        <dbReference type="ChEBI" id="CHEBI:49883"/>
    </ligand>
</feature>
<feature type="binding site" evidence="13">
    <location>
        <position position="513"/>
    </location>
    <ligand>
        <name>[4Fe-4S] cluster</name>
        <dbReference type="ChEBI" id="CHEBI:49883"/>
    </ligand>
</feature>
<dbReference type="PANTHER" id="PTHR11907">
    <property type="entry name" value="AMIDOPHOSPHORIBOSYLTRANSFERASE"/>
    <property type="match status" value="1"/>
</dbReference>
<dbReference type="EC" id="2.4.2.14" evidence="3 10"/>
<evidence type="ECO:0000256" key="5">
    <source>
        <dbReference type="ARBA" id="ARBA00022679"/>
    </source>
</evidence>
<dbReference type="RefSeq" id="XP_020088576.1">
    <property type="nucleotide sequence ID" value="XM_020232987.1"/>
</dbReference>
<dbReference type="PIRSF" id="PIRSF000485">
    <property type="entry name" value="Amd_phspho_trans"/>
    <property type="match status" value="1"/>
</dbReference>
<feature type="active site" description="Nucleophile" evidence="11">
    <location>
        <position position="66"/>
    </location>
</feature>
<evidence type="ECO:0000256" key="6">
    <source>
        <dbReference type="ARBA" id="ARBA00022755"/>
    </source>
</evidence>
<keyword evidence="4 10" id="KW-0328">Glycosyltransferase</keyword>
<dbReference type="NCBIfam" id="TIGR01134">
    <property type="entry name" value="purF"/>
    <property type="match status" value="1"/>
</dbReference>
<dbReference type="InterPro" id="IPR005854">
    <property type="entry name" value="PurF"/>
</dbReference>
<evidence type="ECO:0000313" key="16">
    <source>
        <dbReference type="RefSeq" id="XP_020088563.1"/>
    </source>
</evidence>
<dbReference type="SUPFAM" id="SSF56235">
    <property type="entry name" value="N-terminal nucleophile aminohydrolases (Ntn hydrolases)"/>
    <property type="match status" value="1"/>
</dbReference>
<evidence type="ECO:0000256" key="8">
    <source>
        <dbReference type="ARBA" id="ARBA00023014"/>
    </source>
</evidence>
<comment type="catalytic activity">
    <reaction evidence="9 10">
        <text>5-phospho-beta-D-ribosylamine + L-glutamate + diphosphate = 5-phospho-alpha-D-ribose 1-diphosphate + L-glutamine + H2O</text>
        <dbReference type="Rhea" id="RHEA:14905"/>
        <dbReference type="ChEBI" id="CHEBI:15377"/>
        <dbReference type="ChEBI" id="CHEBI:29985"/>
        <dbReference type="ChEBI" id="CHEBI:33019"/>
        <dbReference type="ChEBI" id="CHEBI:58017"/>
        <dbReference type="ChEBI" id="CHEBI:58359"/>
        <dbReference type="ChEBI" id="CHEBI:58681"/>
        <dbReference type="EC" id="2.4.2.14"/>
    </reaction>
</comment>
<evidence type="ECO:0000313" key="15">
    <source>
        <dbReference type="Proteomes" id="UP000515123"/>
    </source>
</evidence>
<dbReference type="OrthoDB" id="191723at2759"/>
<comment type="pathway">
    <text evidence="1 10">Purine metabolism; IMP biosynthesis via de novo pathway; N(1)-(5-phospho-D-ribosyl)glycinamide from 5-phospho-alpha-D-ribose 1-diphosphate: step 1/2.</text>
</comment>
<evidence type="ECO:0000256" key="12">
    <source>
        <dbReference type="PIRSR" id="PIRSR000485-2"/>
    </source>
</evidence>
<comment type="cofactor">
    <cofactor evidence="13">
        <name>[4Fe-4S] cluster</name>
        <dbReference type="ChEBI" id="CHEBI:49883"/>
    </cofactor>
    <text evidence="13">Binds 1 [4Fe-4S] cluster per subunit.</text>
</comment>
<reference evidence="16 17" key="2">
    <citation type="submission" date="2025-04" db="UniProtKB">
        <authorList>
            <consortium name="RefSeq"/>
        </authorList>
    </citation>
    <scope>IDENTIFICATION</scope>
    <source>
        <tissue evidence="16 17">Leaf</tissue>
    </source>
</reference>
<dbReference type="UniPathway" id="UPA00074">
    <property type="reaction ID" value="UER00124"/>
</dbReference>
<keyword evidence="13" id="KW-0408">Iron</keyword>
<proteinExistence type="inferred from homology"/>
<name>A0A6P5F511_ANACO</name>
<evidence type="ECO:0000256" key="4">
    <source>
        <dbReference type="ARBA" id="ARBA00022676"/>
    </source>
</evidence>
<dbReference type="GO" id="GO:0009113">
    <property type="term" value="P:purine nucleobase biosynthetic process"/>
    <property type="evidence" value="ECO:0007669"/>
    <property type="project" value="InterPro"/>
</dbReference>
<keyword evidence="12" id="KW-0460">Magnesium</keyword>
<evidence type="ECO:0000256" key="2">
    <source>
        <dbReference type="ARBA" id="ARBA00010138"/>
    </source>
</evidence>
<evidence type="ECO:0000313" key="18">
    <source>
        <dbReference type="RefSeq" id="XP_020088584.1"/>
    </source>
</evidence>
<dbReference type="InterPro" id="IPR029055">
    <property type="entry name" value="Ntn_hydrolases_N"/>
</dbReference>
<evidence type="ECO:0000256" key="1">
    <source>
        <dbReference type="ARBA" id="ARBA00005209"/>
    </source>
</evidence>
<keyword evidence="6 10" id="KW-0658">Purine biosynthesis</keyword>
<dbReference type="Pfam" id="PF13537">
    <property type="entry name" value="GATase_7"/>
    <property type="match status" value="1"/>
</dbReference>
<dbReference type="AlphaFoldDB" id="A0A6P5F511"/>
<feature type="binding site" evidence="13">
    <location>
        <position position="510"/>
    </location>
    <ligand>
        <name>[4Fe-4S] cluster</name>
        <dbReference type="ChEBI" id="CHEBI:49883"/>
    </ligand>
</feature>
<gene>
    <name evidence="16 17 18" type="primary">LOC109710426</name>
</gene>
<evidence type="ECO:0000256" key="13">
    <source>
        <dbReference type="PIRSR" id="PIRSR000485-3"/>
    </source>
</evidence>
<protein>
    <recommendedName>
        <fullName evidence="3 10">Amidophosphoribosyltransferase</fullName>
        <shortName evidence="10">ATase</shortName>
        <ecNumber evidence="3 10">2.4.2.14</ecNumber>
    </recommendedName>
    <alternativeName>
        <fullName evidence="10">Glutamine phosphoribosylpyrophosphate amidotransferase</fullName>
    </alternativeName>
</protein>
<dbReference type="GO" id="GO:0004044">
    <property type="term" value="F:amidophosphoribosyltransferase activity"/>
    <property type="evidence" value="ECO:0007669"/>
    <property type="project" value="UniProtKB-EC"/>
</dbReference>
<dbReference type="SUPFAM" id="SSF53271">
    <property type="entry name" value="PRTase-like"/>
    <property type="match status" value="1"/>
</dbReference>
<reference evidence="15" key="1">
    <citation type="journal article" date="2015" name="Nat. Genet.">
        <title>The pineapple genome and the evolution of CAM photosynthesis.</title>
        <authorList>
            <person name="Ming R."/>
            <person name="VanBuren R."/>
            <person name="Wai C.M."/>
            <person name="Tang H."/>
            <person name="Schatz M.C."/>
            <person name="Bowers J.E."/>
            <person name="Lyons E."/>
            <person name="Wang M.L."/>
            <person name="Chen J."/>
            <person name="Biggers E."/>
            <person name="Zhang J."/>
            <person name="Huang L."/>
            <person name="Zhang L."/>
            <person name="Miao W."/>
            <person name="Zhang J."/>
            <person name="Ye Z."/>
            <person name="Miao C."/>
            <person name="Lin Z."/>
            <person name="Wang H."/>
            <person name="Zhou H."/>
            <person name="Yim W.C."/>
            <person name="Priest H.D."/>
            <person name="Zheng C."/>
            <person name="Woodhouse M."/>
            <person name="Edger P.P."/>
            <person name="Guyot R."/>
            <person name="Guo H.B."/>
            <person name="Guo H."/>
            <person name="Zheng G."/>
            <person name="Singh R."/>
            <person name="Sharma A."/>
            <person name="Min X."/>
            <person name="Zheng Y."/>
            <person name="Lee H."/>
            <person name="Gurtowski J."/>
            <person name="Sedlazeck F.J."/>
            <person name="Harkess A."/>
            <person name="McKain M.R."/>
            <person name="Liao Z."/>
            <person name="Fang J."/>
            <person name="Liu J."/>
            <person name="Zhang X."/>
            <person name="Zhang Q."/>
            <person name="Hu W."/>
            <person name="Qin Y."/>
            <person name="Wang K."/>
            <person name="Chen L.Y."/>
            <person name="Shirley N."/>
            <person name="Lin Y.R."/>
            <person name="Liu L.Y."/>
            <person name="Hernandez A.G."/>
            <person name="Wright C.L."/>
            <person name="Bulone V."/>
            <person name="Tuskan G.A."/>
            <person name="Heath K."/>
            <person name="Zee F."/>
            <person name="Moore P.H."/>
            <person name="Sunkar R."/>
            <person name="Leebens-Mack J.H."/>
            <person name="Mockler T."/>
            <person name="Bennetzen J.L."/>
            <person name="Freeling M."/>
            <person name="Sankoff D."/>
            <person name="Paterson A.H."/>
            <person name="Zhu X."/>
            <person name="Yang X."/>
            <person name="Smith J.A."/>
            <person name="Cushman J.C."/>
            <person name="Paull R.E."/>
            <person name="Yu Q."/>
        </authorList>
    </citation>
    <scope>NUCLEOTIDE SEQUENCE [LARGE SCALE GENOMIC DNA]</scope>
    <source>
        <strain evidence="15">cv. F153</strain>
    </source>
</reference>
<evidence type="ECO:0000256" key="3">
    <source>
        <dbReference type="ARBA" id="ARBA00011941"/>
    </source>
</evidence>
<feature type="binding site" evidence="12">
    <location>
        <position position="360"/>
    </location>
    <ligand>
        <name>Mg(2+)</name>
        <dbReference type="ChEBI" id="CHEBI:18420"/>
    </ligand>
</feature>
<sequence>MATTTATFSSSSGAPKLAPFPSPLLLRRPPRPLQLLAAAAAAGPAEKEANPFVEVDFAMDKPREECGVVGVVGDPDAASLCYLALQKLQHRGEEGAGIAASDPSSSPPRLRSVTGLGLVTDVFSDPALLASLPGGSAIGHVRYSTSGDGSPSAAAANVQPFLASYRFGQLAVAHNGNLVNYRPLRALLESRGSIFNTSSDTEVLLHLIAASQSRPLLSRILGACEALEGAFSLLLLSPHKLFAVRDPFGFRPLVLGRRPNGALAFASETCALDLIDAEYVREVEPGELVVVDARDMSVSSLCLLPRRPRRACVFEHVYFALPNSVVFGRPVHASRSAFGRALAEESPAPGADVVIPVPDSGFYAALGFSEASGVPFQQGLLRSHYVGRTFIQPSQDVRDLAVKLKLAPVPGVLRGRSVVVVDDSLVRGTTSSKIVRLLRGAGAREVHVRIASPPVVASCYYGVDTPSSAELVSNRMDPEGVRRLIGADSLAFLSLDKLRSLLGDESPTFCDACFSRDYPVPPPQLHLHSTAATTAASESED</sequence>
<evidence type="ECO:0000256" key="10">
    <source>
        <dbReference type="PIRNR" id="PIRNR000485"/>
    </source>
</evidence>
<dbReference type="Proteomes" id="UP000515123">
    <property type="component" value="Linkage group 1"/>
</dbReference>
<dbReference type="RefSeq" id="XP_020088563.1">
    <property type="nucleotide sequence ID" value="XM_020232974.1"/>
</dbReference>
<organism evidence="16">
    <name type="scientific">Ananas comosus</name>
    <name type="common">Pineapple</name>
    <name type="synonym">Ananas ananas</name>
    <dbReference type="NCBI Taxonomy" id="4615"/>
    <lineage>
        <taxon>Eukaryota</taxon>
        <taxon>Viridiplantae</taxon>
        <taxon>Streptophyta</taxon>
        <taxon>Embryophyta</taxon>
        <taxon>Tracheophyta</taxon>
        <taxon>Spermatophyta</taxon>
        <taxon>Magnoliopsida</taxon>
        <taxon>Liliopsida</taxon>
        <taxon>Poales</taxon>
        <taxon>Bromeliaceae</taxon>
        <taxon>Bromelioideae</taxon>
        <taxon>Ananas</taxon>
    </lineage>
</organism>
<evidence type="ECO:0000256" key="9">
    <source>
        <dbReference type="ARBA" id="ARBA00048430"/>
    </source>
</evidence>
<keyword evidence="15" id="KW-1185">Reference proteome</keyword>
<comment type="cofactor">
    <cofactor evidence="12">
        <name>Mg(2+)</name>
        <dbReference type="ChEBI" id="CHEBI:18420"/>
    </cofactor>
    <text evidence="12">Binds 1 Mg(2+) ion per subunit.</text>
</comment>
<dbReference type="GO" id="GO:0046872">
    <property type="term" value="F:metal ion binding"/>
    <property type="evidence" value="ECO:0007669"/>
    <property type="project" value="UniProtKB-KW"/>
</dbReference>
<dbReference type="InterPro" id="IPR000836">
    <property type="entry name" value="PRTase_dom"/>
</dbReference>
<comment type="similarity">
    <text evidence="2 10">In the C-terminal section; belongs to the purine/pyrimidine phosphoribosyltransferase family.</text>
</comment>
<dbReference type="HAMAP" id="MF_01931">
    <property type="entry name" value="PurF"/>
    <property type="match status" value="1"/>
</dbReference>